<dbReference type="AlphaFoldDB" id="A0A913ZJP8"/>
<dbReference type="EnsemblMetazoa" id="XM_038195367.1">
    <property type="protein sequence ID" value="XP_038051295.1"/>
    <property type="gene ID" value="LOC119724351"/>
</dbReference>
<keyword evidence="3" id="KW-1185">Reference proteome</keyword>
<dbReference type="RefSeq" id="XP_038051295.1">
    <property type="nucleotide sequence ID" value="XM_038195367.1"/>
</dbReference>
<feature type="compositionally biased region" description="Basic residues" evidence="1">
    <location>
        <begin position="28"/>
        <end position="37"/>
    </location>
</feature>
<evidence type="ECO:0000256" key="1">
    <source>
        <dbReference type="SAM" id="MobiDB-lite"/>
    </source>
</evidence>
<proteinExistence type="predicted"/>
<evidence type="ECO:0000313" key="3">
    <source>
        <dbReference type="Proteomes" id="UP000887568"/>
    </source>
</evidence>
<dbReference type="GeneID" id="119724351"/>
<dbReference type="Proteomes" id="UP000887568">
    <property type="component" value="Unplaced"/>
</dbReference>
<evidence type="ECO:0000313" key="2">
    <source>
        <dbReference type="EnsemblMetazoa" id="XP_038051295.1"/>
    </source>
</evidence>
<dbReference type="OrthoDB" id="10348543at2759"/>
<protein>
    <submittedName>
        <fullName evidence="2">Uncharacterized protein</fullName>
    </submittedName>
</protein>
<sequence length="259" mass="28848">MGCAPSEVAANKSPSLVYTHTNNNINHIHRSNSKKGTHPKEGSAIKSNTLHRGSPLPPRISVTVAPDLALLDVVPTTPIENPTLSGYIYVPPPISVLVYQGEDIFTRCYLTVKGDRLMFESTKGEFDQSEYVFDMYQYASKCADLGTTVSLVHKQSMRCIASLSEDGIATLMDFPEWMSQDNEEIEINSRLFLRTQESAKSEYTLFRCLNGPAKYLARDADTNKAYLSPWMRYPAFLQLKVMTSEDTGDGDHSSTTSDE</sequence>
<reference evidence="2" key="1">
    <citation type="submission" date="2022-11" db="UniProtKB">
        <authorList>
            <consortium name="EnsemblMetazoa"/>
        </authorList>
    </citation>
    <scope>IDENTIFICATION</scope>
</reference>
<organism evidence="2 3">
    <name type="scientific">Patiria miniata</name>
    <name type="common">Bat star</name>
    <name type="synonym">Asterina miniata</name>
    <dbReference type="NCBI Taxonomy" id="46514"/>
    <lineage>
        <taxon>Eukaryota</taxon>
        <taxon>Metazoa</taxon>
        <taxon>Echinodermata</taxon>
        <taxon>Eleutherozoa</taxon>
        <taxon>Asterozoa</taxon>
        <taxon>Asteroidea</taxon>
        <taxon>Valvatacea</taxon>
        <taxon>Valvatida</taxon>
        <taxon>Asterinidae</taxon>
        <taxon>Patiria</taxon>
    </lineage>
</organism>
<accession>A0A913ZJP8</accession>
<dbReference type="OMA" id="YASKCAD"/>
<feature type="region of interest" description="Disordered" evidence="1">
    <location>
        <begin position="28"/>
        <end position="56"/>
    </location>
</feature>
<name>A0A913ZJP8_PATMI</name>